<dbReference type="Pfam" id="PF00892">
    <property type="entry name" value="EamA"/>
    <property type="match status" value="1"/>
</dbReference>
<organism evidence="8 9">
    <name type="scientific">Pyrus ussuriensis x Pyrus communis</name>
    <dbReference type="NCBI Taxonomy" id="2448454"/>
    <lineage>
        <taxon>Eukaryota</taxon>
        <taxon>Viridiplantae</taxon>
        <taxon>Streptophyta</taxon>
        <taxon>Embryophyta</taxon>
        <taxon>Tracheophyta</taxon>
        <taxon>Spermatophyta</taxon>
        <taxon>Magnoliopsida</taxon>
        <taxon>eudicotyledons</taxon>
        <taxon>Gunneridae</taxon>
        <taxon>Pentapetalae</taxon>
        <taxon>rosids</taxon>
        <taxon>fabids</taxon>
        <taxon>Rosales</taxon>
        <taxon>Rosaceae</taxon>
        <taxon>Amygdaloideae</taxon>
        <taxon>Maleae</taxon>
        <taxon>Pyrus</taxon>
    </lineage>
</organism>
<reference evidence="8 9" key="1">
    <citation type="submission" date="2019-09" db="EMBL/GenBank/DDBJ databases">
        <authorList>
            <person name="Ou C."/>
        </authorList>
    </citation>
    <scope>NUCLEOTIDE SEQUENCE [LARGE SCALE GENOMIC DNA]</scope>
    <source>
        <strain evidence="8">S2</strain>
        <tissue evidence="8">Leaf</tissue>
    </source>
</reference>
<comment type="similarity">
    <text evidence="2 6">Belongs to the drug/metabolite transporter (DMT) superfamily. Plant drug/metabolite exporter (P-DME) (TC 2.A.7.4) family.</text>
</comment>
<evidence type="ECO:0000256" key="3">
    <source>
        <dbReference type="ARBA" id="ARBA00022692"/>
    </source>
</evidence>
<dbReference type="SUPFAM" id="SSF103481">
    <property type="entry name" value="Multidrug resistance efflux transporter EmrE"/>
    <property type="match status" value="1"/>
</dbReference>
<dbReference type="AlphaFoldDB" id="A0A5N5HYS8"/>
<dbReference type="GO" id="GO:0016020">
    <property type="term" value="C:membrane"/>
    <property type="evidence" value="ECO:0007669"/>
    <property type="project" value="UniProtKB-SubCell"/>
</dbReference>
<feature type="transmembrane region" description="Helical" evidence="6">
    <location>
        <begin position="46"/>
        <end position="66"/>
    </location>
</feature>
<evidence type="ECO:0000313" key="8">
    <source>
        <dbReference type="EMBL" id="KAB2632017.1"/>
    </source>
</evidence>
<feature type="transmembrane region" description="Helical" evidence="6">
    <location>
        <begin position="105"/>
        <end position="123"/>
    </location>
</feature>
<protein>
    <recommendedName>
        <fullName evidence="6">WAT1-related protein</fullName>
    </recommendedName>
</protein>
<feature type="transmembrane region" description="Helical" evidence="6">
    <location>
        <begin position="78"/>
        <end position="98"/>
    </location>
</feature>
<evidence type="ECO:0000256" key="4">
    <source>
        <dbReference type="ARBA" id="ARBA00022989"/>
    </source>
</evidence>
<evidence type="ECO:0000256" key="1">
    <source>
        <dbReference type="ARBA" id="ARBA00004141"/>
    </source>
</evidence>
<dbReference type="CDD" id="cd09272">
    <property type="entry name" value="RNase_HI_RT_Ty1"/>
    <property type="match status" value="1"/>
</dbReference>
<evidence type="ECO:0000256" key="6">
    <source>
        <dbReference type="RuleBase" id="RU363077"/>
    </source>
</evidence>
<comment type="subcellular location">
    <subcellularLocation>
        <location evidence="1 6">Membrane</location>
        <topology evidence="1 6">Multi-pass membrane protein</topology>
    </subcellularLocation>
</comment>
<dbReference type="Proteomes" id="UP000327157">
    <property type="component" value="Chromosome 6"/>
</dbReference>
<dbReference type="InterPro" id="IPR030184">
    <property type="entry name" value="WAT1-related"/>
</dbReference>
<sequence>MENSMEKYDVEALWLATIVRFSAVIPSLIIALVTTRGRAYKWVMGWDFNTFCWVFAGISAGLVQYLGTNLTKKTDAVFASSFTPISMILVIGLSAMILHDRIKKPSIGGVIMIVIGLFIFHWGEYRSTSKEEARAEEEHLRWRLNLQRRFKLWRTFELWRRFELMRRNLMHVQKEEHSLVPGGYWIEIPAGKYKTAKRLSYCQIGFDCLSLCSRCAFKSLFMRLLKDLQILSSDAPLLHCDNISGMTSATNPVLHSKAKHIEIGCHFVRERFQKDTHLLQFVASADQYADIFTKGLCSL</sequence>
<evidence type="ECO:0000256" key="2">
    <source>
        <dbReference type="ARBA" id="ARBA00007635"/>
    </source>
</evidence>
<comment type="caution">
    <text evidence="8">The sequence shown here is derived from an EMBL/GenBank/DDBJ whole genome shotgun (WGS) entry which is preliminary data.</text>
</comment>
<feature type="domain" description="EamA" evidence="7">
    <location>
        <begin position="10"/>
        <end position="120"/>
    </location>
</feature>
<reference evidence="9" key="2">
    <citation type="submission" date="2019-10" db="EMBL/GenBank/DDBJ databases">
        <title>A de novo genome assembly of a pear dwarfing rootstock.</title>
        <authorList>
            <person name="Wang F."/>
            <person name="Wang J."/>
            <person name="Li S."/>
            <person name="Zhang Y."/>
            <person name="Fang M."/>
            <person name="Ma L."/>
            <person name="Zhao Y."/>
            <person name="Jiang S."/>
        </authorList>
    </citation>
    <scope>NUCLEOTIDE SEQUENCE [LARGE SCALE GENOMIC DNA]</scope>
</reference>
<reference evidence="8 9" key="3">
    <citation type="submission" date="2019-11" db="EMBL/GenBank/DDBJ databases">
        <title>A de novo genome assembly of a pear dwarfing rootstock.</title>
        <authorList>
            <person name="Wang F."/>
            <person name="Wang J."/>
            <person name="Li S."/>
            <person name="Zhang Y."/>
            <person name="Fang M."/>
            <person name="Ma L."/>
            <person name="Zhao Y."/>
            <person name="Jiang S."/>
        </authorList>
    </citation>
    <scope>NUCLEOTIDE SEQUENCE [LARGE SCALE GENOMIC DNA]</scope>
    <source>
        <strain evidence="8">S2</strain>
        <tissue evidence="8">Leaf</tissue>
    </source>
</reference>
<keyword evidence="3 6" id="KW-0812">Transmembrane</keyword>
<keyword evidence="9" id="KW-1185">Reference proteome</keyword>
<evidence type="ECO:0000259" key="7">
    <source>
        <dbReference type="Pfam" id="PF00892"/>
    </source>
</evidence>
<comment type="caution">
    <text evidence="6">Lacks conserved residue(s) required for the propagation of feature annotation.</text>
</comment>
<name>A0A5N5HYS8_9ROSA</name>
<feature type="transmembrane region" description="Helical" evidence="6">
    <location>
        <begin position="12"/>
        <end position="34"/>
    </location>
</feature>
<dbReference type="InterPro" id="IPR037185">
    <property type="entry name" value="EmrE-like"/>
</dbReference>
<dbReference type="OrthoDB" id="10429967at2759"/>
<keyword evidence="5 6" id="KW-0472">Membrane</keyword>
<dbReference type="PANTHER" id="PTHR31218">
    <property type="entry name" value="WAT1-RELATED PROTEIN"/>
    <property type="match status" value="1"/>
</dbReference>
<evidence type="ECO:0000256" key="5">
    <source>
        <dbReference type="ARBA" id="ARBA00023136"/>
    </source>
</evidence>
<dbReference type="InterPro" id="IPR000620">
    <property type="entry name" value="EamA_dom"/>
</dbReference>
<gene>
    <name evidence="8" type="ORF">D8674_028264</name>
</gene>
<accession>A0A5N5HYS8</accession>
<dbReference type="GO" id="GO:0022857">
    <property type="term" value="F:transmembrane transporter activity"/>
    <property type="evidence" value="ECO:0007669"/>
    <property type="project" value="InterPro"/>
</dbReference>
<proteinExistence type="inferred from homology"/>
<evidence type="ECO:0000313" key="9">
    <source>
        <dbReference type="Proteomes" id="UP000327157"/>
    </source>
</evidence>
<dbReference type="EMBL" id="SMOL01000120">
    <property type="protein sequence ID" value="KAB2632017.1"/>
    <property type="molecule type" value="Genomic_DNA"/>
</dbReference>
<keyword evidence="4 6" id="KW-1133">Transmembrane helix</keyword>